<proteinExistence type="predicted"/>
<evidence type="ECO:0000256" key="1">
    <source>
        <dbReference type="SAM" id="MobiDB-lite"/>
    </source>
</evidence>
<dbReference type="VEuPathDB" id="FungiDB:JI435_411640"/>
<reference evidence="3" key="1">
    <citation type="journal article" date="2021" name="BMC Genomics">
        <title>Chromosome-level genome assembly and manually-curated proteome of model necrotroph Parastagonospora nodorum Sn15 reveals a genome-wide trove of candidate effector homologs, and redundancy of virulence-related functions within an accessory chromosome.</title>
        <authorList>
            <person name="Bertazzoni S."/>
            <person name="Jones D.A.B."/>
            <person name="Phan H.T."/>
            <person name="Tan K.-C."/>
            <person name="Hane J.K."/>
        </authorList>
    </citation>
    <scope>NUCLEOTIDE SEQUENCE [LARGE SCALE GENOMIC DNA]</scope>
    <source>
        <strain evidence="3">SN15 / ATCC MYA-4574 / FGSC 10173)</strain>
    </source>
</reference>
<protein>
    <submittedName>
        <fullName evidence="2">Uncharacterized protein</fullName>
    </submittedName>
</protein>
<dbReference type="AlphaFoldDB" id="A0A7U2F5V0"/>
<gene>
    <name evidence="2" type="ORF">JI435_411640</name>
</gene>
<evidence type="ECO:0000313" key="3">
    <source>
        <dbReference type="Proteomes" id="UP000663193"/>
    </source>
</evidence>
<accession>A0A7U2F5V0</accession>
<name>A0A7U2F5V0_PHANO</name>
<dbReference type="Proteomes" id="UP000663193">
    <property type="component" value="Chromosome 8"/>
</dbReference>
<sequence length="50" mass="5835">MVKKQRQLRKGSRNKARGTSRLQRAAPRMQVPPFLCVLAKANRRRRMLSS</sequence>
<keyword evidence="3" id="KW-1185">Reference proteome</keyword>
<feature type="region of interest" description="Disordered" evidence="1">
    <location>
        <begin position="1"/>
        <end position="28"/>
    </location>
</feature>
<feature type="compositionally biased region" description="Basic residues" evidence="1">
    <location>
        <begin position="1"/>
        <end position="18"/>
    </location>
</feature>
<organism evidence="2 3">
    <name type="scientific">Phaeosphaeria nodorum (strain SN15 / ATCC MYA-4574 / FGSC 10173)</name>
    <name type="common">Glume blotch fungus</name>
    <name type="synonym">Parastagonospora nodorum</name>
    <dbReference type="NCBI Taxonomy" id="321614"/>
    <lineage>
        <taxon>Eukaryota</taxon>
        <taxon>Fungi</taxon>
        <taxon>Dikarya</taxon>
        <taxon>Ascomycota</taxon>
        <taxon>Pezizomycotina</taxon>
        <taxon>Dothideomycetes</taxon>
        <taxon>Pleosporomycetidae</taxon>
        <taxon>Pleosporales</taxon>
        <taxon>Pleosporineae</taxon>
        <taxon>Phaeosphaeriaceae</taxon>
        <taxon>Parastagonospora</taxon>
    </lineage>
</organism>
<evidence type="ECO:0000313" key="2">
    <source>
        <dbReference type="EMBL" id="QRC98163.1"/>
    </source>
</evidence>
<dbReference type="EMBL" id="CP069030">
    <property type="protein sequence ID" value="QRC98163.1"/>
    <property type="molecule type" value="Genomic_DNA"/>
</dbReference>